<feature type="region of interest" description="Disordered" evidence="1">
    <location>
        <begin position="1"/>
        <end position="20"/>
    </location>
</feature>
<evidence type="ECO:0000313" key="2">
    <source>
        <dbReference type="EMBL" id="RSL45437.1"/>
    </source>
</evidence>
<dbReference type="EMBL" id="NKCI01000263">
    <property type="protein sequence ID" value="RSL45437.1"/>
    <property type="molecule type" value="Genomic_DNA"/>
</dbReference>
<gene>
    <name evidence="2" type="ORF">CEP54_014266</name>
</gene>
<evidence type="ECO:0000313" key="3">
    <source>
        <dbReference type="Proteomes" id="UP000288168"/>
    </source>
</evidence>
<keyword evidence="3" id="KW-1185">Reference proteome</keyword>
<comment type="caution">
    <text evidence="2">The sequence shown here is derived from an EMBL/GenBank/DDBJ whole genome shotgun (WGS) entry which is preliminary data.</text>
</comment>
<dbReference type="Proteomes" id="UP000288168">
    <property type="component" value="Unassembled WGS sequence"/>
</dbReference>
<sequence length="307" mass="34871">MFPSSHPGLQSQKDGSQQDGFDKKLLTFSDERIREAVCRRYTTAAEYYQDLLKDLKSKRPGEGEGSVALGVVLSTIHVVQVQQRHGKPGSPSWLEGYKQCKSYLHQTNPGGPFWENVAVQRSDLRDALSVIVGRGLIFSQLLAPLPDANLLNLPEQATEFNWLLFGNERETLEINGGCGLSRQLMLIIARVSYCVSCLMQKPESIVFQMTPRYLLRELEIARQWSRGHKSWEMAKETQAPLLPAFMLDLLANDTHHKKVSQEWFKQVIDTPVRSSVPLLLQSLTRIWRWTDSDIKMPALPEVLPETI</sequence>
<protein>
    <submittedName>
        <fullName evidence="2">Uncharacterized protein</fullName>
    </submittedName>
</protein>
<proteinExistence type="predicted"/>
<reference evidence="2 3" key="1">
    <citation type="submission" date="2017-06" db="EMBL/GenBank/DDBJ databases">
        <title>Comparative genomic analysis of Ambrosia Fusariam Clade fungi.</title>
        <authorList>
            <person name="Stajich J.E."/>
            <person name="Carrillo J."/>
            <person name="Kijimoto T."/>
            <person name="Eskalen A."/>
            <person name="O'Donnell K."/>
            <person name="Kasson M."/>
        </authorList>
    </citation>
    <scope>NUCLEOTIDE SEQUENCE [LARGE SCALE GENOMIC DNA]</scope>
    <source>
        <strain evidence="2 3">NRRL62584</strain>
    </source>
</reference>
<dbReference type="OrthoDB" id="5099030at2759"/>
<name>A0A428NXK3_9HYPO</name>
<evidence type="ECO:0000256" key="1">
    <source>
        <dbReference type="SAM" id="MobiDB-lite"/>
    </source>
</evidence>
<organism evidence="2 3">
    <name type="scientific">Fusarium duplospermum</name>
    <dbReference type="NCBI Taxonomy" id="1325734"/>
    <lineage>
        <taxon>Eukaryota</taxon>
        <taxon>Fungi</taxon>
        <taxon>Dikarya</taxon>
        <taxon>Ascomycota</taxon>
        <taxon>Pezizomycotina</taxon>
        <taxon>Sordariomycetes</taxon>
        <taxon>Hypocreomycetidae</taxon>
        <taxon>Hypocreales</taxon>
        <taxon>Nectriaceae</taxon>
        <taxon>Fusarium</taxon>
        <taxon>Fusarium solani species complex</taxon>
    </lineage>
</organism>
<feature type="non-terminal residue" evidence="2">
    <location>
        <position position="307"/>
    </location>
</feature>
<feature type="compositionally biased region" description="Polar residues" evidence="1">
    <location>
        <begin position="7"/>
        <end position="19"/>
    </location>
</feature>
<dbReference type="AlphaFoldDB" id="A0A428NXK3"/>
<accession>A0A428NXK3</accession>